<feature type="region of interest" description="Disordered" evidence="1">
    <location>
        <begin position="83"/>
        <end position="137"/>
    </location>
</feature>
<sequence>MNNIFAINQRSLRLTSCSDDSLPSFCCCLNGKSNHLAGQDVDCWRTQQWIYGVPNLSEINSFVQYLLRNYCACVRDYENSSMHEQASDSISKDPQQLVDQMPKRHEESKAEPSSEHGHSSRMEASPRHLPANNEPEATEEFTLGRVVESYKTRKDLVYKATFRRMRKHFIKDFREATKHSLSETNYPSKLREYCAAKFPASNIDRVLTAFDCVINSRGRFGSISHQDSELKSLIEKLMCFYSEKLFKIISSQPGFLEILLHFLSIEGVSSLIYSDQRVSFHRKVQTHLLQLKERAFQMLTFPCP</sequence>
<protein>
    <submittedName>
        <fullName evidence="2">Uncharacterized protein</fullName>
    </submittedName>
</protein>
<feature type="compositionally biased region" description="Polar residues" evidence="1">
    <location>
        <begin position="83"/>
        <end position="98"/>
    </location>
</feature>
<gene>
    <name evidence="2" type="ORF">ECRASSUSDP1_LOCUS21260</name>
</gene>
<comment type="caution">
    <text evidence="2">The sequence shown here is derived from an EMBL/GenBank/DDBJ whole genome shotgun (WGS) entry which is preliminary data.</text>
</comment>
<evidence type="ECO:0000313" key="2">
    <source>
        <dbReference type="EMBL" id="CAI2379840.1"/>
    </source>
</evidence>
<name>A0AAD1XX57_EUPCR</name>
<organism evidence="2 3">
    <name type="scientific">Euplotes crassus</name>
    <dbReference type="NCBI Taxonomy" id="5936"/>
    <lineage>
        <taxon>Eukaryota</taxon>
        <taxon>Sar</taxon>
        <taxon>Alveolata</taxon>
        <taxon>Ciliophora</taxon>
        <taxon>Intramacronucleata</taxon>
        <taxon>Spirotrichea</taxon>
        <taxon>Hypotrichia</taxon>
        <taxon>Euplotida</taxon>
        <taxon>Euplotidae</taxon>
        <taxon>Moneuplotes</taxon>
    </lineage>
</organism>
<accession>A0AAD1XX57</accession>
<feature type="compositionally biased region" description="Basic and acidic residues" evidence="1">
    <location>
        <begin position="101"/>
        <end position="126"/>
    </location>
</feature>
<evidence type="ECO:0000313" key="3">
    <source>
        <dbReference type="Proteomes" id="UP001295684"/>
    </source>
</evidence>
<evidence type="ECO:0000256" key="1">
    <source>
        <dbReference type="SAM" id="MobiDB-lite"/>
    </source>
</evidence>
<proteinExistence type="predicted"/>
<dbReference type="Proteomes" id="UP001295684">
    <property type="component" value="Unassembled WGS sequence"/>
</dbReference>
<reference evidence="2" key="1">
    <citation type="submission" date="2023-07" db="EMBL/GenBank/DDBJ databases">
        <authorList>
            <consortium name="AG Swart"/>
            <person name="Singh M."/>
            <person name="Singh A."/>
            <person name="Seah K."/>
            <person name="Emmerich C."/>
        </authorList>
    </citation>
    <scope>NUCLEOTIDE SEQUENCE</scope>
    <source>
        <strain evidence="2">DP1</strain>
    </source>
</reference>
<keyword evidence="3" id="KW-1185">Reference proteome</keyword>
<dbReference type="EMBL" id="CAMPGE010021713">
    <property type="protein sequence ID" value="CAI2379840.1"/>
    <property type="molecule type" value="Genomic_DNA"/>
</dbReference>
<dbReference type="AlphaFoldDB" id="A0AAD1XX57"/>